<proteinExistence type="predicted"/>
<name>A0A645GIJ2_9ZZZZ</name>
<dbReference type="EMBL" id="VSSQ01072292">
    <property type="protein sequence ID" value="MPN23704.1"/>
    <property type="molecule type" value="Genomic_DNA"/>
</dbReference>
<organism evidence="2">
    <name type="scientific">bioreactor metagenome</name>
    <dbReference type="NCBI Taxonomy" id="1076179"/>
    <lineage>
        <taxon>unclassified sequences</taxon>
        <taxon>metagenomes</taxon>
        <taxon>ecological metagenomes</taxon>
    </lineage>
</organism>
<evidence type="ECO:0000313" key="2">
    <source>
        <dbReference type="EMBL" id="MPN23704.1"/>
    </source>
</evidence>
<evidence type="ECO:0000256" key="1">
    <source>
        <dbReference type="SAM" id="Phobius"/>
    </source>
</evidence>
<keyword evidence="1" id="KW-0472">Membrane</keyword>
<comment type="caution">
    <text evidence="2">The sequence shown here is derived from an EMBL/GenBank/DDBJ whole genome shotgun (WGS) entry which is preliminary data.</text>
</comment>
<sequence length="176" mass="19669">MMKKLLLSLLLVLGLTLVTVSVSAQDDINNDTTEIKEETTPEANRKPSGNNTIIQFGAFALFVVIVGVGVTMYNRRGVFHISDTQMNGDGSYTLTVRSNSIKKMMNNPDDVHVIIRKGTCIFLKKPDFSKRLTRKDDLFIVVVNENSQIEFMYKDDTFMIDGGNLGKSLKLKNSTI</sequence>
<keyword evidence="1" id="KW-0812">Transmembrane</keyword>
<feature type="transmembrane region" description="Helical" evidence="1">
    <location>
        <begin position="53"/>
        <end position="73"/>
    </location>
</feature>
<dbReference type="AlphaFoldDB" id="A0A645GIJ2"/>
<reference evidence="2" key="1">
    <citation type="submission" date="2019-08" db="EMBL/GenBank/DDBJ databases">
        <authorList>
            <person name="Kucharzyk K."/>
            <person name="Murdoch R.W."/>
            <person name="Higgins S."/>
            <person name="Loffler F."/>
        </authorList>
    </citation>
    <scope>NUCLEOTIDE SEQUENCE</scope>
</reference>
<gene>
    <name evidence="2" type="ORF">SDC9_171097</name>
</gene>
<accession>A0A645GIJ2</accession>
<keyword evidence="1" id="KW-1133">Transmembrane helix</keyword>
<protein>
    <submittedName>
        <fullName evidence="2">Uncharacterized protein</fullName>
    </submittedName>
</protein>